<reference evidence="3 4" key="1">
    <citation type="submission" date="2019-03" db="EMBL/GenBank/DDBJ databases">
        <title>The genome sequence of a newly discovered highly antifungal drug resistant Aspergillus species, Aspergillus tanneri NIH 1004.</title>
        <authorList>
            <person name="Mounaud S."/>
            <person name="Singh I."/>
            <person name="Joardar V."/>
            <person name="Pakala S."/>
            <person name="Pakala S."/>
            <person name="Venepally P."/>
            <person name="Hoover J."/>
            <person name="Nierman W."/>
            <person name="Chung J."/>
            <person name="Losada L."/>
        </authorList>
    </citation>
    <scope>NUCLEOTIDE SEQUENCE [LARGE SCALE GENOMIC DNA]</scope>
    <source>
        <strain evidence="3 4">NIH1004</strain>
    </source>
</reference>
<dbReference type="OrthoDB" id="5153521at2759"/>
<comment type="caution">
    <text evidence="3">The sequence shown here is derived from an EMBL/GenBank/DDBJ whole genome shotgun (WGS) entry which is preliminary data.</text>
</comment>
<reference evidence="2 5" key="2">
    <citation type="submission" date="2019-08" db="EMBL/GenBank/DDBJ databases">
        <title>The genome sequence of a newly discovered highly antifungal drug resistant Aspergillus species, Aspergillus tanneri NIH 1004.</title>
        <authorList>
            <person name="Mounaud S."/>
            <person name="Singh I."/>
            <person name="Joardar V."/>
            <person name="Pakala S."/>
            <person name="Pakala S."/>
            <person name="Venepally P."/>
            <person name="Chung J.K."/>
            <person name="Losada L."/>
            <person name="Nierman W.C."/>
        </authorList>
    </citation>
    <scope>NUCLEOTIDE SEQUENCE [LARGE SCALE GENOMIC DNA]</scope>
    <source>
        <strain evidence="2 5">NIH1004</strain>
    </source>
</reference>
<name>A0A4V3UPW5_9EURO</name>
<accession>A0A4V3UPW5</accession>
<organism evidence="3 4">
    <name type="scientific">Aspergillus tanneri</name>
    <dbReference type="NCBI Taxonomy" id="1220188"/>
    <lineage>
        <taxon>Eukaryota</taxon>
        <taxon>Fungi</taxon>
        <taxon>Dikarya</taxon>
        <taxon>Ascomycota</taxon>
        <taxon>Pezizomycotina</taxon>
        <taxon>Eurotiomycetes</taxon>
        <taxon>Eurotiomycetidae</taxon>
        <taxon>Eurotiales</taxon>
        <taxon>Aspergillaceae</taxon>
        <taxon>Aspergillus</taxon>
        <taxon>Aspergillus subgen. Circumdati</taxon>
    </lineage>
</organism>
<dbReference type="AlphaFoldDB" id="A0A4V3UPW5"/>
<evidence type="ECO:0000313" key="4">
    <source>
        <dbReference type="Proteomes" id="UP000308092"/>
    </source>
</evidence>
<evidence type="ECO:0000256" key="1">
    <source>
        <dbReference type="SAM" id="MobiDB-lite"/>
    </source>
</evidence>
<dbReference type="EMBL" id="SOSA01000103">
    <property type="protein sequence ID" value="THC96694.1"/>
    <property type="molecule type" value="Genomic_DNA"/>
</dbReference>
<evidence type="ECO:0000313" key="3">
    <source>
        <dbReference type="EMBL" id="THC96694.1"/>
    </source>
</evidence>
<protein>
    <submittedName>
        <fullName evidence="3">Uncharacterized protein</fullName>
    </submittedName>
</protein>
<dbReference type="GeneID" id="54325640"/>
<keyword evidence="4" id="KW-1185">Reference proteome</keyword>
<dbReference type="Proteomes" id="UP000324241">
    <property type="component" value="Unassembled WGS sequence"/>
</dbReference>
<sequence length="184" mass="20321">MSGSIVGSDLRGPGTGAKRVYNQKAKWAYGGRAALPHREVSEYFPVTRPAVPSTHYMNFHRSLQLSRKAKTKQLVTDAKISLRNDIREALDSASDSSAGEDVDEPTSAPNVTEEREGDTGGAVEPYDVAGQMILSDAVKKAVERFETQETEKLVKEYEMVSHEHEPAPGYLADDDYELVDHVRL</sequence>
<feature type="region of interest" description="Disordered" evidence="1">
    <location>
        <begin position="91"/>
        <end position="124"/>
    </location>
</feature>
<dbReference type="VEuPathDB" id="FungiDB:EYZ11_003849"/>
<proteinExistence type="predicted"/>
<evidence type="ECO:0000313" key="2">
    <source>
        <dbReference type="EMBL" id="KAA8650256.1"/>
    </source>
</evidence>
<dbReference type="EMBL" id="QUQM01000001">
    <property type="protein sequence ID" value="KAA8650256.1"/>
    <property type="molecule type" value="Genomic_DNA"/>
</dbReference>
<dbReference type="Proteomes" id="UP000308092">
    <property type="component" value="Unassembled WGS sequence"/>
</dbReference>
<dbReference type="RefSeq" id="XP_033429617.1">
    <property type="nucleotide sequence ID" value="XM_033567622.1"/>
</dbReference>
<evidence type="ECO:0000313" key="5">
    <source>
        <dbReference type="Proteomes" id="UP000324241"/>
    </source>
</evidence>
<gene>
    <name evidence="2" type="ORF">ATNIH1004_002938</name>
    <name evidence="3" type="ORF">EYZ11_003849</name>
</gene>